<comment type="caution">
    <text evidence="12">The sequence shown here is derived from an EMBL/GenBank/DDBJ whole genome shotgun (WGS) entry which is preliminary data.</text>
</comment>
<evidence type="ECO:0000256" key="8">
    <source>
        <dbReference type="ARBA" id="ARBA00023136"/>
    </source>
</evidence>
<comment type="subcellular location">
    <subcellularLocation>
        <location evidence="1">Cell membrane</location>
        <topology evidence="1">Multi-pass membrane protein</topology>
    </subcellularLocation>
</comment>
<gene>
    <name evidence="12" type="ORF">BB8028_0004g10990</name>
</gene>
<dbReference type="PROSITE" id="PS50929">
    <property type="entry name" value="ABC_TM1F"/>
    <property type="match status" value="2"/>
</dbReference>
<feature type="domain" description="ABC transporter" evidence="10">
    <location>
        <begin position="798"/>
        <end position="1025"/>
    </location>
</feature>
<evidence type="ECO:0008006" key="14">
    <source>
        <dbReference type="Google" id="ProtNLM"/>
    </source>
</evidence>
<dbReference type="Pfam" id="PF00005">
    <property type="entry name" value="ABC_tran"/>
    <property type="match status" value="2"/>
</dbReference>
<dbReference type="InterPro" id="IPR003439">
    <property type="entry name" value="ABC_transporter-like_ATP-bd"/>
</dbReference>
<evidence type="ECO:0000256" key="3">
    <source>
        <dbReference type="ARBA" id="ARBA00022475"/>
    </source>
</evidence>
<evidence type="ECO:0000256" key="2">
    <source>
        <dbReference type="ARBA" id="ARBA00022448"/>
    </source>
</evidence>
<organism evidence="12 13">
    <name type="scientific">Beauveria bassiana</name>
    <name type="common">White muscardine disease fungus</name>
    <name type="synonym">Tritirachium shiotae</name>
    <dbReference type="NCBI Taxonomy" id="176275"/>
    <lineage>
        <taxon>Eukaryota</taxon>
        <taxon>Fungi</taxon>
        <taxon>Dikarya</taxon>
        <taxon>Ascomycota</taxon>
        <taxon>Pezizomycotina</taxon>
        <taxon>Sordariomycetes</taxon>
        <taxon>Hypocreomycetidae</taxon>
        <taxon>Hypocreales</taxon>
        <taxon>Cordycipitaceae</taxon>
        <taxon>Beauveria</taxon>
    </lineage>
</organism>
<keyword evidence="3" id="KW-1003">Cell membrane</keyword>
<feature type="transmembrane region" description="Helical" evidence="9">
    <location>
        <begin position="1120"/>
        <end position="1144"/>
    </location>
</feature>
<keyword evidence="4 9" id="KW-0812">Transmembrane</keyword>
<dbReference type="InterPro" id="IPR050173">
    <property type="entry name" value="ABC_transporter_C-like"/>
</dbReference>
<dbReference type="InterPro" id="IPR044726">
    <property type="entry name" value="ABCC_6TM_D2"/>
</dbReference>
<feature type="transmembrane region" description="Helical" evidence="9">
    <location>
        <begin position="279"/>
        <end position="299"/>
    </location>
</feature>
<dbReference type="Proteomes" id="UP000237441">
    <property type="component" value="Unassembled WGS sequence"/>
</dbReference>
<keyword evidence="5" id="KW-0547">Nucleotide-binding</keyword>
<keyword evidence="7 9" id="KW-1133">Transmembrane helix</keyword>
<name>A0A2S7YDV2_BEABA</name>
<dbReference type="GO" id="GO:0140359">
    <property type="term" value="F:ABC-type transporter activity"/>
    <property type="evidence" value="ECO:0007669"/>
    <property type="project" value="InterPro"/>
</dbReference>
<dbReference type="EMBL" id="JRHA01000004">
    <property type="protein sequence ID" value="PQK14169.1"/>
    <property type="molecule type" value="Genomic_DNA"/>
</dbReference>
<dbReference type="GO" id="GO:0005524">
    <property type="term" value="F:ATP binding"/>
    <property type="evidence" value="ECO:0007669"/>
    <property type="project" value="UniProtKB-KW"/>
</dbReference>
<dbReference type="InterPro" id="IPR036640">
    <property type="entry name" value="ABC1_TM_sf"/>
</dbReference>
<evidence type="ECO:0000256" key="5">
    <source>
        <dbReference type="ARBA" id="ARBA00022741"/>
    </source>
</evidence>
<feature type="transmembrane region" description="Helical" evidence="9">
    <location>
        <begin position="611"/>
        <end position="632"/>
    </location>
</feature>
<dbReference type="Pfam" id="PF00664">
    <property type="entry name" value="ABC_membrane"/>
    <property type="match status" value="1"/>
</dbReference>
<dbReference type="SMART" id="SM00382">
    <property type="entry name" value="AAA"/>
    <property type="match status" value="2"/>
</dbReference>
<dbReference type="GO" id="GO:0005886">
    <property type="term" value="C:plasma membrane"/>
    <property type="evidence" value="ECO:0007669"/>
    <property type="project" value="UniProtKB-SubCell"/>
</dbReference>
<feature type="domain" description="ABC transporter" evidence="10">
    <location>
        <begin position="1396"/>
        <end position="1637"/>
    </location>
</feature>
<dbReference type="PANTHER" id="PTHR24223:SF399">
    <property type="entry name" value="ABC TRANSPORTER ATNG"/>
    <property type="match status" value="1"/>
</dbReference>
<dbReference type="PROSITE" id="PS50893">
    <property type="entry name" value="ABC_TRANSPORTER_2"/>
    <property type="match status" value="2"/>
</dbReference>
<evidence type="ECO:0000256" key="6">
    <source>
        <dbReference type="ARBA" id="ARBA00022840"/>
    </source>
</evidence>
<feature type="transmembrane region" description="Helical" evidence="9">
    <location>
        <begin position="1079"/>
        <end position="1100"/>
    </location>
</feature>
<evidence type="ECO:0000313" key="13">
    <source>
        <dbReference type="Proteomes" id="UP000237441"/>
    </source>
</evidence>
<evidence type="ECO:0000259" key="11">
    <source>
        <dbReference type="PROSITE" id="PS50929"/>
    </source>
</evidence>
<accession>A0A2S7YDV2</accession>
<dbReference type="CDD" id="cd18580">
    <property type="entry name" value="ABC_6TM_ABCC_D2"/>
    <property type="match status" value="1"/>
</dbReference>
<feature type="transmembrane region" description="Helical" evidence="9">
    <location>
        <begin position="588"/>
        <end position="606"/>
    </location>
</feature>
<keyword evidence="6" id="KW-0067">ATP-binding</keyword>
<feature type="transmembrane region" description="Helical" evidence="9">
    <location>
        <begin position="1156"/>
        <end position="1180"/>
    </location>
</feature>
<proteinExistence type="predicted"/>
<feature type="transmembrane region" description="Helical" evidence="9">
    <location>
        <begin position="1200"/>
        <end position="1233"/>
    </location>
</feature>
<evidence type="ECO:0000256" key="9">
    <source>
        <dbReference type="SAM" id="Phobius"/>
    </source>
</evidence>
<keyword evidence="2" id="KW-0813">Transport</keyword>
<reference evidence="12 13" key="1">
    <citation type="submission" date="2016-07" db="EMBL/GenBank/DDBJ databases">
        <title>Comparative genomics of the entomopathogenic fungus Beauveria bassiana.</title>
        <authorList>
            <person name="Valero Jimenez C.A."/>
            <person name="Zwaan B.J."/>
            <person name="Van Kan J.A."/>
            <person name="Takken W."/>
            <person name="Debets A.J."/>
            <person name="Schoustra S.E."/>
            <person name="Koenraadt C.J."/>
        </authorList>
    </citation>
    <scope>NUCLEOTIDE SEQUENCE [LARGE SCALE GENOMIC DNA]</scope>
    <source>
        <strain evidence="12 13">ARSEF 8028</strain>
    </source>
</reference>
<dbReference type="Gene3D" id="1.20.1560.10">
    <property type="entry name" value="ABC transporter type 1, transmembrane domain"/>
    <property type="match status" value="2"/>
</dbReference>
<feature type="domain" description="ABC transmembrane type-1" evidence="11">
    <location>
        <begin position="480"/>
        <end position="753"/>
    </location>
</feature>
<dbReference type="InterPro" id="IPR011527">
    <property type="entry name" value="ABC1_TM_dom"/>
</dbReference>
<evidence type="ECO:0000313" key="12">
    <source>
        <dbReference type="EMBL" id="PQK14169.1"/>
    </source>
</evidence>
<dbReference type="SUPFAM" id="SSF52540">
    <property type="entry name" value="P-loop containing nucleoside triphosphate hydrolases"/>
    <property type="match status" value="2"/>
</dbReference>
<dbReference type="Gene3D" id="3.40.50.300">
    <property type="entry name" value="P-loop containing nucleotide triphosphate hydrolases"/>
    <property type="match status" value="2"/>
</dbReference>
<protein>
    <recommendedName>
        <fullName evidence="14">ABC transporter</fullName>
    </recommendedName>
</protein>
<dbReference type="SUPFAM" id="SSF90123">
    <property type="entry name" value="ABC transporter transmembrane region"/>
    <property type="match status" value="2"/>
</dbReference>
<evidence type="ECO:0000256" key="7">
    <source>
        <dbReference type="ARBA" id="ARBA00022989"/>
    </source>
</evidence>
<feature type="domain" description="ABC transmembrane type-1" evidence="11">
    <location>
        <begin position="1110"/>
        <end position="1360"/>
    </location>
</feature>
<sequence length="1637" mass="181006">MGEPCRGSLGLATLFLPPVPPNPRVAPVVVTSCLVVSWWKKRPSPPCVAESHSLLIVSAGPLLIIIKLDTGHTAGAGGGGNDGVCSKEICPRTVTWADGNPPLPFCSMQPTAARKSNLVPPSKNSYNTYIHTHTQIVQRPASPCAPGTLLLFDACARASLLTVTRSPLHLGSHNRLRSMASTAADRSAAEAFWGELWAKALGGVYAAFTYEELVLQISPLSLVLALSPFFLRHYSQAPVYLRRLPFPRLKLFAAGSLICLELLNVLLRRMRLDPQADTMVAAALIDLVAALTIGIMLYIEQGHRIRASKLLRVYLLLGCVIDAAKCRLFYLDRGLSSASSIAASAGGFRLFLLLLEVFPTKQLVVHENASVAAENETARQEKRRRACFVFPGLSISRQLRISIENGNLMPIAAEFASDRLNEKLRNYWQLSAEKADQMEKARRTAQIDGKAAPHLELESLMTTCGTVWDTEIRRILVPRLIFAICTFSQPFILKAVIDVSGQDHACLLRKACLISATLAAFVGMTIGKSSYAHMNYLMVTRLRGSFITQIIEKTHRISYKDARESATVSLLSTAIDGIAVALPRLLELPIIFLETYFGIYALSFFVGNSSFLVVVPVLVSNIFSWFWGFVTGPALAAYNKSSETRVSQTSSILYQLGAIKMMGLGPTVANFLQRLRQEEVNLSKTHRCLETVTMPFVQIANLVTPVWIVSKALSQEEYSQAVPANVIFPILALVVAIQGPLGRLLDMYSTVSSLSNYFDRIQNFLSLPERDECRFIKDKHAPRHRRIPPRHQQFVHPVEMVDVDIAPPGVRQPILFRVDFSLVQGSITALIGPPGTGKSTLLHGILGEATLVEGAVCVQNEEMAICGQVTWLQDVSILDNIIGPLPYNADFFQRVISCCLLQNDLQRLPGKADYIVGPGGRNLTAGQRQRIGIARTVYARTAVMLFDDPFGALDRKTAVSIIFHLFGASGLLREMGITVALVSYLRESLDVSDRVLLLDGRGYASLEDQPFQTPAFAAAVKSVFSTVPDGPPEEVEDAEMEAIRRSMKFELQSSRPTVGGPTAIQPSPTRLSTLYIEPIGYFSVTLYMLLIFCLALGEHFPNIYLRDYFKSGSNDNNFFTLYASVAGGTCLAVTFSYWLLYVILAPRASLTLHKKLVGTIAGSTLTYLGVVDMGSILPLFGQDAGVFSRKLPFYSMRTAYTAFSIIIKTVIIASGASYFVAILPVVVFALYRLQRFYFKTSRQLRKLDVEAKTPLLKRFEETAEGILYMRAFRWLKADTRISFGLLNISQRAFFYLYYFQQWLVVALGLLTSCIAVCFVSYVVFFPHTTTEAAIGLSLLTLSQFSWTLERLFEVVTLLDTSAGALERLRTFLQRTPQEPDPEVTAAPPLWPSAGNIELVDVTANYEPYSDNPPALKNLTLFIEPGQRVGLIGSSGSGKTSVLNAILGLVEYTGMIKIDGIDIATLSRDEIRSRLVTISEDQVRLDASVRVNLLPFTMNKVESTDPVQQQIEQEQAKQQDQILEEMLSRFGIWQQLLRKDGLNTILDDAAYSPAEMQLVCIARAILRQRETGSKVVLVDEVTSSVDFWRQGFVQDIMRESFLGCTMLVAARREESILDVSVILEMSHGVIMHAARREV</sequence>
<evidence type="ECO:0000256" key="1">
    <source>
        <dbReference type="ARBA" id="ARBA00004651"/>
    </source>
</evidence>
<evidence type="ECO:0000256" key="4">
    <source>
        <dbReference type="ARBA" id="ARBA00022692"/>
    </source>
</evidence>
<dbReference type="OrthoDB" id="4865581at2759"/>
<dbReference type="InterPro" id="IPR027417">
    <property type="entry name" value="P-loop_NTPase"/>
</dbReference>
<feature type="transmembrane region" description="Helical" evidence="9">
    <location>
        <begin position="1302"/>
        <end position="1324"/>
    </location>
</feature>
<dbReference type="InterPro" id="IPR003593">
    <property type="entry name" value="AAA+_ATPase"/>
</dbReference>
<dbReference type="GO" id="GO:0016887">
    <property type="term" value="F:ATP hydrolysis activity"/>
    <property type="evidence" value="ECO:0007669"/>
    <property type="project" value="InterPro"/>
</dbReference>
<keyword evidence="8 9" id="KW-0472">Membrane</keyword>
<evidence type="ECO:0000259" key="10">
    <source>
        <dbReference type="PROSITE" id="PS50893"/>
    </source>
</evidence>
<dbReference type="PANTHER" id="PTHR24223">
    <property type="entry name" value="ATP-BINDING CASSETTE SUB-FAMILY C"/>
    <property type="match status" value="1"/>
</dbReference>